<dbReference type="Proteomes" id="UP000738325">
    <property type="component" value="Unassembled WGS sequence"/>
</dbReference>
<comment type="caution">
    <text evidence="4">The sequence shown here is derived from an EMBL/GenBank/DDBJ whole genome shotgun (WGS) entry which is preliminary data.</text>
</comment>
<dbReference type="InterPro" id="IPR056251">
    <property type="entry name" value="Arm_rpt_dom"/>
</dbReference>
<protein>
    <recommendedName>
        <fullName evidence="6">NACHT domain-containing protein</fullName>
    </recommendedName>
</protein>
<dbReference type="InterPro" id="IPR007111">
    <property type="entry name" value="NACHT_NTPase"/>
</dbReference>
<evidence type="ECO:0000313" key="5">
    <source>
        <dbReference type="Proteomes" id="UP000738325"/>
    </source>
</evidence>
<dbReference type="Pfam" id="PF05729">
    <property type="entry name" value="NACHT"/>
    <property type="match status" value="1"/>
</dbReference>
<feature type="compositionally biased region" description="Polar residues" evidence="1">
    <location>
        <begin position="57"/>
        <end position="85"/>
    </location>
</feature>
<feature type="domain" description="NACHT" evidence="2">
    <location>
        <begin position="710"/>
        <end position="867"/>
    </location>
</feature>
<evidence type="ECO:0000256" key="1">
    <source>
        <dbReference type="SAM" id="MobiDB-lite"/>
    </source>
</evidence>
<evidence type="ECO:0000259" key="2">
    <source>
        <dbReference type="Pfam" id="PF05729"/>
    </source>
</evidence>
<dbReference type="InterPro" id="IPR027417">
    <property type="entry name" value="P-loop_NTPase"/>
</dbReference>
<keyword evidence="5" id="KW-1185">Reference proteome</keyword>
<feature type="domain" description="Arm-like repeat" evidence="3">
    <location>
        <begin position="245"/>
        <end position="585"/>
    </location>
</feature>
<organism evidence="4 5">
    <name type="scientific">Dissophora globulifera</name>
    <dbReference type="NCBI Taxonomy" id="979702"/>
    <lineage>
        <taxon>Eukaryota</taxon>
        <taxon>Fungi</taxon>
        <taxon>Fungi incertae sedis</taxon>
        <taxon>Mucoromycota</taxon>
        <taxon>Mortierellomycotina</taxon>
        <taxon>Mortierellomycetes</taxon>
        <taxon>Mortierellales</taxon>
        <taxon>Mortierellaceae</taxon>
        <taxon>Dissophora</taxon>
    </lineage>
</organism>
<evidence type="ECO:0008006" key="6">
    <source>
        <dbReference type="Google" id="ProtNLM"/>
    </source>
</evidence>
<sequence>MTVHQGTNRQDYLVHSPSITSAIPTIYLQVILGFISGEKNIGSNHEVIIPLPHIHQSPPSLASKNSTATTYRNADMSKSTPQQSPALPGNSLLKTSSSSSEIKKKSSFSFFSLKKAAKPAKDGQDQALSNPLITASKPGLTLASDAPMATPSSTPALSTQTIIPISPDIFPTNVSQIESGILLPKIGDRIKDTSQLVFCCSLLAKATAAASSESLSSPSSPPSPTIPAMLNPAQLEWTQEMESCPLEKNHIRQLMDRMINKFIQHPSKDNETICEVVLLGPALDENQYRLLLNCFLAEFQRDTLLKVELLQGLVQLVQDASIGFLNEDDLTQILRIIRMRQQDQKSDVYLFHLTLAVSKVLNAMVDEKVKGLDRVKEHEPLLKMLSGLRRRGDPFLKYQALYAFQALQWVPDDETKRACGLRHLTGVVEGLIKISGVVQLDFRGFLGGLKDIQEALEGTYEILKSGWESVPILIEDGKGIFDSAKEGLGSGRRNPWYIALRGAEALVRNGQLSDFNKLISSTPCLQEPVFQWGICQLLGEIAVDPMWAQGTRVQAITFLDEMYRSIAGSKQRQEIQRWILTILQQASGLPNVDSYSIISPFPKANNESVRNQAQNLLDGLKKDTLEPFSYQYLLRDRLPFPRSSVLLKDVNDNPDLELVLDRHRRRQWNGYNKQAVYIQLLSKASLHASENNLIPLHTRVHNFLKSKAEVMLILGDSGAGKSTFNWHLEYDLWDKYEPGSPIPLFIDLKTINNPDQDMIKQQLETLGVFSRQHLDELKQSRQFILICDGYDERGKWSNLHTNNAFNKPSQWMAKMIITCRTQYLNPNYQSYIQPLMNGHSSSYNLYEEAAIVPFKSEQIKDYIDQYVTTPELRESFDDQPLWTTEMYMERLQNITGLMELVRNPFMLRMVLSTLPRVELSKTHISRVELYDEFVELHFENEHKRLIEQRSRGNMEADYLSAFREIEGESFILFGIDFSKRLSDAIFMKQDGVNSVEYSPVVDRGTWKTKFFGLDAE</sequence>
<dbReference type="AlphaFoldDB" id="A0A9P6RLP8"/>
<proteinExistence type="predicted"/>
<reference evidence="4" key="1">
    <citation type="journal article" date="2020" name="Fungal Divers.">
        <title>Resolving the Mortierellaceae phylogeny through synthesis of multi-gene phylogenetics and phylogenomics.</title>
        <authorList>
            <person name="Vandepol N."/>
            <person name="Liber J."/>
            <person name="Desiro A."/>
            <person name="Na H."/>
            <person name="Kennedy M."/>
            <person name="Barry K."/>
            <person name="Grigoriev I.V."/>
            <person name="Miller A.N."/>
            <person name="O'Donnell K."/>
            <person name="Stajich J.E."/>
            <person name="Bonito G."/>
        </authorList>
    </citation>
    <scope>NUCLEOTIDE SEQUENCE</scope>
    <source>
        <strain evidence="4">REB-010B</strain>
    </source>
</reference>
<evidence type="ECO:0000313" key="4">
    <source>
        <dbReference type="EMBL" id="KAG0321449.1"/>
    </source>
</evidence>
<dbReference type="Pfam" id="PF23948">
    <property type="entry name" value="ARM_5"/>
    <property type="match status" value="1"/>
</dbReference>
<accession>A0A9P6RLP8</accession>
<name>A0A9P6RLP8_9FUNG</name>
<feature type="non-terminal residue" evidence="4">
    <location>
        <position position="1"/>
    </location>
</feature>
<dbReference type="OrthoDB" id="538223at2759"/>
<dbReference type="Gene3D" id="3.40.50.300">
    <property type="entry name" value="P-loop containing nucleotide triphosphate hydrolases"/>
    <property type="match status" value="1"/>
</dbReference>
<dbReference type="EMBL" id="JAAAIP010000244">
    <property type="protein sequence ID" value="KAG0321449.1"/>
    <property type="molecule type" value="Genomic_DNA"/>
</dbReference>
<gene>
    <name evidence="4" type="ORF">BGZ99_003920</name>
</gene>
<feature type="region of interest" description="Disordered" evidence="1">
    <location>
        <begin position="53"/>
        <end position="98"/>
    </location>
</feature>
<evidence type="ECO:0000259" key="3">
    <source>
        <dbReference type="Pfam" id="PF23948"/>
    </source>
</evidence>